<proteinExistence type="predicted"/>
<accession>A0A9D4PA46</accession>
<evidence type="ECO:0000313" key="3">
    <source>
        <dbReference type="Proteomes" id="UP000821837"/>
    </source>
</evidence>
<keyword evidence="3" id="KW-1185">Reference proteome</keyword>
<evidence type="ECO:0000313" key="2">
    <source>
        <dbReference type="EMBL" id="KAH7931841.1"/>
    </source>
</evidence>
<comment type="caution">
    <text evidence="2">The sequence shown here is derived from an EMBL/GenBank/DDBJ whole genome shotgun (WGS) entry which is preliminary data.</text>
</comment>
<dbReference type="AlphaFoldDB" id="A0A9D4PA46"/>
<protein>
    <submittedName>
        <fullName evidence="2">Uncharacterized protein</fullName>
    </submittedName>
</protein>
<name>A0A9D4PA46_RHISA</name>
<dbReference type="Proteomes" id="UP000821837">
    <property type="component" value="Unassembled WGS sequence"/>
</dbReference>
<sequence length="79" mass="9224">MPHSSEQSLKRCIRQQRSKMYPPNPVSLRDLVIPAPWTMTAGDRAERFLRYDTGPETENRLLYLPAQRAEAISREQHMV</sequence>
<organism evidence="2 3">
    <name type="scientific">Rhipicephalus sanguineus</name>
    <name type="common">Brown dog tick</name>
    <name type="synonym">Ixodes sanguineus</name>
    <dbReference type="NCBI Taxonomy" id="34632"/>
    <lineage>
        <taxon>Eukaryota</taxon>
        <taxon>Metazoa</taxon>
        <taxon>Ecdysozoa</taxon>
        <taxon>Arthropoda</taxon>
        <taxon>Chelicerata</taxon>
        <taxon>Arachnida</taxon>
        <taxon>Acari</taxon>
        <taxon>Parasitiformes</taxon>
        <taxon>Ixodida</taxon>
        <taxon>Ixodoidea</taxon>
        <taxon>Ixodidae</taxon>
        <taxon>Rhipicephalinae</taxon>
        <taxon>Rhipicephalus</taxon>
        <taxon>Rhipicephalus</taxon>
    </lineage>
</organism>
<gene>
    <name evidence="2" type="ORF">HPB52_025229</name>
</gene>
<feature type="region of interest" description="Disordered" evidence="1">
    <location>
        <begin position="1"/>
        <end position="24"/>
    </location>
</feature>
<reference evidence="2" key="2">
    <citation type="submission" date="2021-09" db="EMBL/GenBank/DDBJ databases">
        <authorList>
            <person name="Jia N."/>
            <person name="Wang J."/>
            <person name="Shi W."/>
            <person name="Du L."/>
            <person name="Sun Y."/>
            <person name="Zhan W."/>
            <person name="Jiang J."/>
            <person name="Wang Q."/>
            <person name="Zhang B."/>
            <person name="Ji P."/>
            <person name="Sakyi L.B."/>
            <person name="Cui X."/>
            <person name="Yuan T."/>
            <person name="Jiang B."/>
            <person name="Yang W."/>
            <person name="Lam T.T.-Y."/>
            <person name="Chang Q."/>
            <person name="Ding S."/>
            <person name="Wang X."/>
            <person name="Zhu J."/>
            <person name="Ruan X."/>
            <person name="Zhao L."/>
            <person name="Wei J."/>
            <person name="Que T."/>
            <person name="Du C."/>
            <person name="Cheng J."/>
            <person name="Dai P."/>
            <person name="Han X."/>
            <person name="Huang E."/>
            <person name="Gao Y."/>
            <person name="Liu J."/>
            <person name="Shao H."/>
            <person name="Ye R."/>
            <person name="Li L."/>
            <person name="Wei W."/>
            <person name="Wang X."/>
            <person name="Wang C."/>
            <person name="Huo Q."/>
            <person name="Li W."/>
            <person name="Guo W."/>
            <person name="Chen H."/>
            <person name="Chen S."/>
            <person name="Zhou L."/>
            <person name="Zhou L."/>
            <person name="Ni X."/>
            <person name="Tian J."/>
            <person name="Zhou Y."/>
            <person name="Sheng Y."/>
            <person name="Liu T."/>
            <person name="Pan Y."/>
            <person name="Xia L."/>
            <person name="Li J."/>
            <person name="Zhao F."/>
            <person name="Cao W."/>
        </authorList>
    </citation>
    <scope>NUCLEOTIDE SEQUENCE</scope>
    <source>
        <strain evidence="2">Rsan-2018</strain>
        <tissue evidence="2">Larvae</tissue>
    </source>
</reference>
<evidence type="ECO:0000256" key="1">
    <source>
        <dbReference type="SAM" id="MobiDB-lite"/>
    </source>
</evidence>
<reference evidence="2" key="1">
    <citation type="journal article" date="2020" name="Cell">
        <title>Large-Scale Comparative Analyses of Tick Genomes Elucidate Their Genetic Diversity and Vector Capacities.</title>
        <authorList>
            <consortium name="Tick Genome and Microbiome Consortium (TIGMIC)"/>
            <person name="Jia N."/>
            <person name="Wang J."/>
            <person name="Shi W."/>
            <person name="Du L."/>
            <person name="Sun Y."/>
            <person name="Zhan W."/>
            <person name="Jiang J.F."/>
            <person name="Wang Q."/>
            <person name="Zhang B."/>
            <person name="Ji P."/>
            <person name="Bell-Sakyi L."/>
            <person name="Cui X.M."/>
            <person name="Yuan T.T."/>
            <person name="Jiang B.G."/>
            <person name="Yang W.F."/>
            <person name="Lam T.T."/>
            <person name="Chang Q.C."/>
            <person name="Ding S.J."/>
            <person name="Wang X.J."/>
            <person name="Zhu J.G."/>
            <person name="Ruan X.D."/>
            <person name="Zhao L."/>
            <person name="Wei J.T."/>
            <person name="Ye R.Z."/>
            <person name="Que T.C."/>
            <person name="Du C.H."/>
            <person name="Zhou Y.H."/>
            <person name="Cheng J.X."/>
            <person name="Dai P.F."/>
            <person name="Guo W.B."/>
            <person name="Han X.H."/>
            <person name="Huang E.J."/>
            <person name="Li L.F."/>
            <person name="Wei W."/>
            <person name="Gao Y.C."/>
            <person name="Liu J.Z."/>
            <person name="Shao H.Z."/>
            <person name="Wang X."/>
            <person name="Wang C.C."/>
            <person name="Yang T.C."/>
            <person name="Huo Q.B."/>
            <person name="Li W."/>
            <person name="Chen H.Y."/>
            <person name="Chen S.E."/>
            <person name="Zhou L.G."/>
            <person name="Ni X.B."/>
            <person name="Tian J.H."/>
            <person name="Sheng Y."/>
            <person name="Liu T."/>
            <person name="Pan Y.S."/>
            <person name="Xia L.Y."/>
            <person name="Li J."/>
            <person name="Zhao F."/>
            <person name="Cao W.C."/>
        </authorList>
    </citation>
    <scope>NUCLEOTIDE SEQUENCE</scope>
    <source>
        <strain evidence="2">Rsan-2018</strain>
    </source>
</reference>
<dbReference type="EMBL" id="JABSTV010001934">
    <property type="protein sequence ID" value="KAH7931841.1"/>
    <property type="molecule type" value="Genomic_DNA"/>
</dbReference>